<dbReference type="InterPro" id="IPR018062">
    <property type="entry name" value="HTH_AraC-typ_CS"/>
</dbReference>
<evidence type="ECO:0000256" key="2">
    <source>
        <dbReference type="ARBA" id="ARBA00023125"/>
    </source>
</evidence>
<evidence type="ECO:0000313" key="5">
    <source>
        <dbReference type="EMBL" id="OCW59098.1"/>
    </source>
</evidence>
<dbReference type="PROSITE" id="PS00041">
    <property type="entry name" value="HTH_ARAC_FAMILY_1"/>
    <property type="match status" value="1"/>
</dbReference>
<dbReference type="PANTHER" id="PTHR11019:SF199">
    <property type="entry name" value="HTH-TYPE TRANSCRIPTIONAL REGULATOR NIMR"/>
    <property type="match status" value="1"/>
</dbReference>
<dbReference type="PROSITE" id="PS01124">
    <property type="entry name" value="HTH_ARAC_FAMILY_2"/>
    <property type="match status" value="1"/>
</dbReference>
<dbReference type="PANTHER" id="PTHR11019">
    <property type="entry name" value="HTH-TYPE TRANSCRIPTIONAL REGULATOR NIMR"/>
    <property type="match status" value="1"/>
</dbReference>
<dbReference type="EMBL" id="LQZT01000002">
    <property type="protein sequence ID" value="OCW59098.1"/>
    <property type="molecule type" value="Genomic_DNA"/>
</dbReference>
<dbReference type="CDD" id="cd06124">
    <property type="entry name" value="cupin_NimR-like_N"/>
    <property type="match status" value="1"/>
</dbReference>
<sequence>MDLPFSVLRAHKPRGAALPQHSHDHAQLVFAASGMVQVHTGEGVWLVPPQLTAWIPSGVPHRLDILTDAELWMVHWQPAAMAAWAPPAFPDRAFASRVTPLLRALLAACVEDDAAPEKTGLLVRLVLLELAAMPDAPTYLPLPRSPVARRVADIALGDHQNRMDLAELAARAATSVRTASRLFPAETGLTLKAWRQRARIVRTMERLARGETIARVARNAGFSSTAAFSAAFRKVTATTPGAFLGGE</sequence>
<dbReference type="Gene3D" id="2.60.120.10">
    <property type="entry name" value="Jelly Rolls"/>
    <property type="match status" value="1"/>
</dbReference>
<dbReference type="GO" id="GO:0043565">
    <property type="term" value="F:sequence-specific DNA binding"/>
    <property type="evidence" value="ECO:0007669"/>
    <property type="project" value="InterPro"/>
</dbReference>
<evidence type="ECO:0000256" key="1">
    <source>
        <dbReference type="ARBA" id="ARBA00023015"/>
    </source>
</evidence>
<evidence type="ECO:0000313" key="6">
    <source>
        <dbReference type="Proteomes" id="UP000094795"/>
    </source>
</evidence>
<dbReference type="OrthoDB" id="9804543at2"/>
<gene>
    <name evidence="5" type="ORF">AWJ14_04825</name>
</gene>
<dbReference type="STRING" id="1480615.AWJ14_04825"/>
<evidence type="ECO:0000259" key="4">
    <source>
        <dbReference type="PROSITE" id="PS01124"/>
    </source>
</evidence>
<dbReference type="GO" id="GO:0003700">
    <property type="term" value="F:DNA-binding transcription factor activity"/>
    <property type="evidence" value="ECO:0007669"/>
    <property type="project" value="InterPro"/>
</dbReference>
<keyword evidence="2" id="KW-0238">DNA-binding</keyword>
<comment type="caution">
    <text evidence="5">The sequence shown here is derived from an EMBL/GenBank/DDBJ whole genome shotgun (WGS) entry which is preliminary data.</text>
</comment>
<dbReference type="SUPFAM" id="SSF51182">
    <property type="entry name" value="RmlC-like cupins"/>
    <property type="match status" value="1"/>
</dbReference>
<dbReference type="SUPFAM" id="SSF46689">
    <property type="entry name" value="Homeodomain-like"/>
    <property type="match status" value="1"/>
</dbReference>
<reference evidence="5 6" key="1">
    <citation type="submission" date="2015-12" db="EMBL/GenBank/DDBJ databases">
        <authorList>
            <person name="Shamseldin A."/>
            <person name="Moawad H."/>
            <person name="Abd El-Rahim W.M."/>
            <person name="Sadowsky M.J."/>
        </authorList>
    </citation>
    <scope>NUCLEOTIDE SEQUENCE [LARGE SCALE GENOMIC DNA]</scope>
    <source>
        <strain evidence="5 6">JC234</strain>
    </source>
</reference>
<organism evidence="5 6">
    <name type="scientific">Hoeflea olei</name>
    <dbReference type="NCBI Taxonomy" id="1480615"/>
    <lineage>
        <taxon>Bacteria</taxon>
        <taxon>Pseudomonadati</taxon>
        <taxon>Pseudomonadota</taxon>
        <taxon>Alphaproteobacteria</taxon>
        <taxon>Hyphomicrobiales</taxon>
        <taxon>Rhizobiaceae</taxon>
        <taxon>Hoeflea</taxon>
    </lineage>
</organism>
<dbReference type="Pfam" id="PF12833">
    <property type="entry name" value="HTH_18"/>
    <property type="match status" value="1"/>
</dbReference>
<dbReference type="InterPro" id="IPR003313">
    <property type="entry name" value="AraC-bd"/>
</dbReference>
<evidence type="ECO:0000256" key="3">
    <source>
        <dbReference type="ARBA" id="ARBA00023163"/>
    </source>
</evidence>
<keyword evidence="6" id="KW-1185">Reference proteome</keyword>
<keyword evidence="3" id="KW-0804">Transcription</keyword>
<name>A0A1C1Z010_9HYPH</name>
<accession>A0A1C1Z010</accession>
<dbReference type="AlphaFoldDB" id="A0A1C1Z010"/>
<dbReference type="Proteomes" id="UP000094795">
    <property type="component" value="Unassembled WGS sequence"/>
</dbReference>
<proteinExistence type="predicted"/>
<dbReference type="Gene3D" id="1.10.10.60">
    <property type="entry name" value="Homeodomain-like"/>
    <property type="match status" value="1"/>
</dbReference>
<dbReference type="InterPro" id="IPR014710">
    <property type="entry name" value="RmlC-like_jellyroll"/>
</dbReference>
<dbReference type="InterPro" id="IPR009057">
    <property type="entry name" value="Homeodomain-like_sf"/>
</dbReference>
<feature type="domain" description="HTH araC/xylS-type" evidence="4">
    <location>
        <begin position="149"/>
        <end position="246"/>
    </location>
</feature>
<dbReference type="InterPro" id="IPR011051">
    <property type="entry name" value="RmlC_Cupin_sf"/>
</dbReference>
<dbReference type="Pfam" id="PF02311">
    <property type="entry name" value="AraC_binding"/>
    <property type="match status" value="1"/>
</dbReference>
<dbReference type="InterPro" id="IPR018060">
    <property type="entry name" value="HTH_AraC"/>
</dbReference>
<keyword evidence="1" id="KW-0805">Transcription regulation</keyword>
<protein>
    <submittedName>
        <fullName evidence="5">AraC family transcriptional regulator</fullName>
    </submittedName>
</protein>
<dbReference type="SMART" id="SM00342">
    <property type="entry name" value="HTH_ARAC"/>
    <property type="match status" value="1"/>
</dbReference>